<feature type="compositionally biased region" description="Polar residues" evidence="13">
    <location>
        <begin position="302"/>
        <end position="315"/>
    </location>
</feature>
<evidence type="ECO:0000256" key="13">
    <source>
        <dbReference type="SAM" id="MobiDB-lite"/>
    </source>
</evidence>
<evidence type="ECO:0000256" key="9">
    <source>
        <dbReference type="ARBA" id="ARBA00022833"/>
    </source>
</evidence>
<evidence type="ECO:0000256" key="6">
    <source>
        <dbReference type="ARBA" id="ARBA00022664"/>
    </source>
</evidence>
<dbReference type="InterPro" id="IPR041816">
    <property type="entry name" value="Dbr1_N"/>
</dbReference>
<feature type="region of interest" description="Disordered" evidence="13">
    <location>
        <begin position="267"/>
        <end position="287"/>
    </location>
</feature>
<dbReference type="InParanoid" id="G4T667"/>
<evidence type="ECO:0000256" key="10">
    <source>
        <dbReference type="ARBA" id="ARBA00023004"/>
    </source>
</evidence>
<evidence type="ECO:0000256" key="12">
    <source>
        <dbReference type="ARBA" id="ARBA00023242"/>
    </source>
</evidence>
<reference evidence="15 16" key="1">
    <citation type="journal article" date="2011" name="PLoS Pathog.">
        <title>Endophytic Life Strategies Decoded by Genome and Transcriptome Analyses of the Mutualistic Root Symbiont Piriformospora indica.</title>
        <authorList>
            <person name="Zuccaro A."/>
            <person name="Lahrmann U."/>
            <person name="Guldener U."/>
            <person name="Langen G."/>
            <person name="Pfiffi S."/>
            <person name="Biedenkopf D."/>
            <person name="Wong P."/>
            <person name="Samans B."/>
            <person name="Grimm C."/>
            <person name="Basiewicz M."/>
            <person name="Murat C."/>
            <person name="Martin F."/>
            <person name="Kogel K.H."/>
        </authorList>
    </citation>
    <scope>NUCLEOTIDE SEQUENCE [LARGE SCALE GENOMIC DNA]</scope>
    <source>
        <strain evidence="15 16">DSM 11827</strain>
    </source>
</reference>
<evidence type="ECO:0000256" key="3">
    <source>
        <dbReference type="ARBA" id="ARBA00001954"/>
    </source>
</evidence>
<dbReference type="SUPFAM" id="SSF56300">
    <property type="entry name" value="Metallo-dependent phosphatases"/>
    <property type="match status" value="1"/>
</dbReference>
<dbReference type="GO" id="GO:0046872">
    <property type="term" value="F:metal ion binding"/>
    <property type="evidence" value="ECO:0007669"/>
    <property type="project" value="UniProtKB-KW"/>
</dbReference>
<comment type="subcellular location">
    <subcellularLocation>
        <location evidence="4">Nucleus</location>
    </subcellularLocation>
</comment>
<dbReference type="STRING" id="1109443.G4T667"/>
<evidence type="ECO:0000313" key="16">
    <source>
        <dbReference type="Proteomes" id="UP000007148"/>
    </source>
</evidence>
<comment type="cofactor">
    <cofactor evidence="1">
        <name>Mn(2+)</name>
        <dbReference type="ChEBI" id="CHEBI:29035"/>
    </cofactor>
</comment>
<dbReference type="GO" id="GO:0000398">
    <property type="term" value="P:mRNA splicing, via spliceosome"/>
    <property type="evidence" value="ECO:0007669"/>
    <property type="project" value="TreeGrafter"/>
</dbReference>
<dbReference type="GO" id="GO:0008419">
    <property type="term" value="F:RNA lariat debranching enzyme activity"/>
    <property type="evidence" value="ECO:0007669"/>
    <property type="project" value="UniProtKB-ARBA"/>
</dbReference>
<dbReference type="PANTHER" id="PTHR12849">
    <property type="entry name" value="RNA LARIAT DEBRANCHING ENZYME"/>
    <property type="match status" value="1"/>
</dbReference>
<dbReference type="SMART" id="SM01124">
    <property type="entry name" value="DBR1"/>
    <property type="match status" value="1"/>
</dbReference>
<comment type="similarity">
    <text evidence="5">Belongs to the lariat debranching enzyme family.</text>
</comment>
<evidence type="ECO:0000259" key="14">
    <source>
        <dbReference type="SMART" id="SM01124"/>
    </source>
</evidence>
<proteinExistence type="inferred from homology"/>
<feature type="compositionally biased region" description="Low complexity" evidence="13">
    <location>
        <begin position="450"/>
        <end position="464"/>
    </location>
</feature>
<evidence type="ECO:0000256" key="1">
    <source>
        <dbReference type="ARBA" id="ARBA00001936"/>
    </source>
</evidence>
<dbReference type="PANTHER" id="PTHR12849:SF0">
    <property type="entry name" value="LARIAT DEBRANCHING ENZYME"/>
    <property type="match status" value="1"/>
</dbReference>
<evidence type="ECO:0000256" key="5">
    <source>
        <dbReference type="ARBA" id="ARBA00006045"/>
    </source>
</evidence>
<dbReference type="AlphaFoldDB" id="G4T667"/>
<sequence>MRRVRQFQVAPTHVKLVLLRALSATHEEGCCHGELDHTYAELQRIEKETNQKADALIICGDFQAIRNQADLLCMAVPPKYRQLGQFHKYYTGEKTAPVLTLVVGGNHEASNYMWELYHGGWLAPNIYYLGGSNCVRLNGVRIAGFSGIYNSHHYHLGHFERIPYDNSTLRSVYHVRAHDVCKLSLLTPDVGICISHDWPEGIYEHGDVKKLIAQKPFFKADIQKHELGNPYGMELLKSLKPQWWLSAHLHVRFAAEVDHTGAGVTGWATPSKLGHSSKSAGQGRRQLNNDEIIMDEDDQGMEQGTSAQTKSTNTDEIVMDDEDEPTPVGPADEPSSTSDLKQPAVSPSSPNALTTTKFLALDKCVPKRKFLEIIDVPTPDSSSSDTPPKLTFDSEWLAISRAMHPLLSLDRRSAVQPRLSLAKGWVERELEWVQDMLSQRLKLTHSDNGSPSASAAVPSSLSPASRGPLHLEIMSVQQFVMTAPGPGKDVNPRQQPQWYTNPQTEAFCTLIGVDNKVNPPPTASNNRR</sequence>
<keyword evidence="10" id="KW-0408">Iron</keyword>
<evidence type="ECO:0000256" key="8">
    <source>
        <dbReference type="ARBA" id="ARBA00022801"/>
    </source>
</evidence>
<keyword evidence="9" id="KW-0862">Zinc</keyword>
<dbReference type="GO" id="GO:0005634">
    <property type="term" value="C:nucleus"/>
    <property type="evidence" value="ECO:0007669"/>
    <property type="project" value="UniProtKB-SubCell"/>
</dbReference>
<name>G4T667_SERID</name>
<feature type="region of interest" description="Disordered" evidence="13">
    <location>
        <begin position="444"/>
        <end position="464"/>
    </location>
</feature>
<evidence type="ECO:0000256" key="2">
    <source>
        <dbReference type="ARBA" id="ARBA00001947"/>
    </source>
</evidence>
<evidence type="ECO:0000313" key="15">
    <source>
        <dbReference type="EMBL" id="CCA66818.1"/>
    </source>
</evidence>
<feature type="region of interest" description="Disordered" evidence="13">
    <location>
        <begin position="299"/>
        <end position="352"/>
    </location>
</feature>
<dbReference type="Pfam" id="PF00149">
    <property type="entry name" value="Metallophos"/>
    <property type="match status" value="1"/>
</dbReference>
<dbReference type="FunFam" id="3.60.21.10:FF:000035">
    <property type="entry name" value="Lariat debranching enzyme"/>
    <property type="match status" value="1"/>
</dbReference>
<dbReference type="CDD" id="cd00844">
    <property type="entry name" value="MPP_Dbr1_N"/>
    <property type="match status" value="1"/>
</dbReference>
<dbReference type="Pfam" id="PF05011">
    <property type="entry name" value="DBR1"/>
    <property type="match status" value="1"/>
</dbReference>
<organism evidence="15 16">
    <name type="scientific">Serendipita indica (strain DSM 11827)</name>
    <name type="common">Root endophyte fungus</name>
    <name type="synonym">Piriformospora indica</name>
    <dbReference type="NCBI Taxonomy" id="1109443"/>
    <lineage>
        <taxon>Eukaryota</taxon>
        <taxon>Fungi</taxon>
        <taxon>Dikarya</taxon>
        <taxon>Basidiomycota</taxon>
        <taxon>Agaricomycotina</taxon>
        <taxon>Agaricomycetes</taxon>
        <taxon>Sebacinales</taxon>
        <taxon>Serendipitaceae</taxon>
        <taxon>Serendipita</taxon>
    </lineage>
</organism>
<dbReference type="InterPro" id="IPR007708">
    <property type="entry name" value="DBR1_C"/>
</dbReference>
<keyword evidence="11" id="KW-0464">Manganese</keyword>
<evidence type="ECO:0000256" key="4">
    <source>
        <dbReference type="ARBA" id="ARBA00004123"/>
    </source>
</evidence>
<keyword evidence="7" id="KW-0479">Metal-binding</keyword>
<keyword evidence="12" id="KW-0539">Nucleus</keyword>
<accession>G4T667</accession>
<dbReference type="FunCoup" id="G4T667">
    <property type="interactions" value="638"/>
</dbReference>
<dbReference type="InterPro" id="IPR004843">
    <property type="entry name" value="Calcineurin-like_PHP"/>
</dbReference>
<dbReference type="Gene3D" id="3.60.21.10">
    <property type="match status" value="1"/>
</dbReference>
<keyword evidence="16" id="KW-1185">Reference proteome</keyword>
<dbReference type="HOGENOM" id="CLU_005893_1_0_1"/>
<keyword evidence="6" id="KW-0507">mRNA processing</keyword>
<gene>
    <name evidence="15" type="ORF">PIIN_11715</name>
</gene>
<feature type="domain" description="Lariat debranching enzyme C-terminal" evidence="14">
    <location>
        <begin position="345"/>
        <end position="517"/>
    </location>
</feature>
<comment type="caution">
    <text evidence="15">The sequence shown here is derived from an EMBL/GenBank/DDBJ whole genome shotgun (WGS) entry which is preliminary data.</text>
</comment>
<feature type="compositionally biased region" description="Polar residues" evidence="13">
    <location>
        <begin position="334"/>
        <end position="352"/>
    </location>
</feature>
<protein>
    <submittedName>
        <fullName evidence="15">Related to lariat-debranching enzyme</fullName>
    </submittedName>
</protein>
<evidence type="ECO:0000256" key="7">
    <source>
        <dbReference type="ARBA" id="ARBA00022723"/>
    </source>
</evidence>
<keyword evidence="8" id="KW-0378">Hydrolase</keyword>
<evidence type="ECO:0000256" key="11">
    <source>
        <dbReference type="ARBA" id="ARBA00023211"/>
    </source>
</evidence>
<dbReference type="OMA" id="KWWFSAH"/>
<dbReference type="eggNOG" id="KOG2863">
    <property type="taxonomic scope" value="Eukaryota"/>
</dbReference>
<comment type="cofactor">
    <cofactor evidence="2">
        <name>Zn(2+)</name>
        <dbReference type="ChEBI" id="CHEBI:29105"/>
    </cofactor>
</comment>
<comment type="cofactor">
    <cofactor evidence="3">
        <name>Fe(2+)</name>
        <dbReference type="ChEBI" id="CHEBI:29033"/>
    </cofactor>
</comment>
<dbReference type="EMBL" id="CAFZ01000006">
    <property type="protein sequence ID" value="CCA66818.1"/>
    <property type="molecule type" value="Genomic_DNA"/>
</dbReference>
<dbReference type="OrthoDB" id="407609at2759"/>
<dbReference type="Proteomes" id="UP000007148">
    <property type="component" value="Unassembled WGS sequence"/>
</dbReference>
<dbReference type="InterPro" id="IPR029052">
    <property type="entry name" value="Metallo-depent_PP-like"/>
</dbReference>